<comment type="caution">
    <text evidence="2">The sequence shown here is derived from an EMBL/GenBank/DDBJ whole genome shotgun (WGS) entry which is preliminary data.</text>
</comment>
<dbReference type="EMBL" id="JAGYWB010000009">
    <property type="protein sequence ID" value="KAI0511824.1"/>
    <property type="molecule type" value="Genomic_DNA"/>
</dbReference>
<dbReference type="InterPro" id="IPR006015">
    <property type="entry name" value="Universal_stress_UspA"/>
</dbReference>
<keyword evidence="3" id="KW-1185">Reference proteome</keyword>
<evidence type="ECO:0000259" key="1">
    <source>
        <dbReference type="Pfam" id="PF00582"/>
    </source>
</evidence>
<accession>A0A8T3BHH0</accession>
<dbReference type="SUPFAM" id="SSF52402">
    <property type="entry name" value="Adenine nucleotide alpha hydrolases-like"/>
    <property type="match status" value="1"/>
</dbReference>
<organism evidence="2 3">
    <name type="scientific">Dendrobium nobile</name>
    <name type="common">Orchid</name>
    <dbReference type="NCBI Taxonomy" id="94219"/>
    <lineage>
        <taxon>Eukaryota</taxon>
        <taxon>Viridiplantae</taxon>
        <taxon>Streptophyta</taxon>
        <taxon>Embryophyta</taxon>
        <taxon>Tracheophyta</taxon>
        <taxon>Spermatophyta</taxon>
        <taxon>Magnoliopsida</taxon>
        <taxon>Liliopsida</taxon>
        <taxon>Asparagales</taxon>
        <taxon>Orchidaceae</taxon>
        <taxon>Epidendroideae</taxon>
        <taxon>Malaxideae</taxon>
        <taxon>Dendrobiinae</taxon>
        <taxon>Dendrobium</taxon>
    </lineage>
</organism>
<protein>
    <recommendedName>
        <fullName evidence="1">UspA domain-containing protein</fullName>
    </recommendedName>
</protein>
<dbReference type="PANTHER" id="PTHR46553">
    <property type="entry name" value="ADENINE NUCLEOTIDE ALPHA HYDROLASES-LIKE SUPERFAMILY PROTEIN"/>
    <property type="match status" value="1"/>
</dbReference>
<dbReference type="SMR" id="A0A8T3BHH0"/>
<name>A0A8T3BHH0_DENNO</name>
<dbReference type="CDD" id="cd23659">
    <property type="entry name" value="USP_At3g01520-like"/>
    <property type="match status" value="1"/>
</dbReference>
<dbReference type="InterPro" id="IPR006016">
    <property type="entry name" value="UspA"/>
</dbReference>
<proteinExistence type="predicted"/>
<dbReference type="PRINTS" id="PR01438">
    <property type="entry name" value="UNVRSLSTRESS"/>
</dbReference>
<dbReference type="OrthoDB" id="843225at2759"/>
<evidence type="ECO:0000313" key="2">
    <source>
        <dbReference type="EMBL" id="KAI0511824.1"/>
    </source>
</evidence>
<evidence type="ECO:0000313" key="3">
    <source>
        <dbReference type="Proteomes" id="UP000829196"/>
    </source>
</evidence>
<dbReference type="Gene3D" id="3.40.50.620">
    <property type="entry name" value="HUPs"/>
    <property type="match status" value="1"/>
</dbReference>
<dbReference type="Pfam" id="PF00582">
    <property type="entry name" value="Usp"/>
    <property type="match status" value="1"/>
</dbReference>
<dbReference type="AlphaFoldDB" id="A0A8T3BHH0"/>
<feature type="domain" description="UspA" evidence="1">
    <location>
        <begin position="17"/>
        <end position="168"/>
    </location>
</feature>
<gene>
    <name evidence="2" type="ORF">KFK09_012456</name>
</gene>
<reference evidence="2" key="1">
    <citation type="journal article" date="2022" name="Front. Genet.">
        <title>Chromosome-Scale Assembly of the Dendrobium nobile Genome Provides Insights Into the Molecular Mechanism of the Biosynthesis of the Medicinal Active Ingredient of Dendrobium.</title>
        <authorList>
            <person name="Xu Q."/>
            <person name="Niu S.-C."/>
            <person name="Li K.-L."/>
            <person name="Zheng P.-J."/>
            <person name="Zhang X.-J."/>
            <person name="Jia Y."/>
            <person name="Liu Y."/>
            <person name="Niu Y.-X."/>
            <person name="Yu L.-H."/>
            <person name="Chen D.-F."/>
            <person name="Zhang G.-Q."/>
        </authorList>
    </citation>
    <scope>NUCLEOTIDE SEQUENCE</scope>
    <source>
        <tissue evidence="2">Leaf</tissue>
    </source>
</reference>
<dbReference type="InterPro" id="IPR014729">
    <property type="entry name" value="Rossmann-like_a/b/a_fold"/>
</dbReference>
<sequence>MAEKAEEIAGGDVEKKVMLVGFDDSEHSLYALKWTLDHFFAGGDGGGPLGDVYKLVILHAKTAPSSAIGLGGPGAAAVLPKVESELQRISNEVIDKAKEICVANSVIDVAYEVVQGDPKNVLCDAVERYHADVLVVGSHGYGVVKRAVLGSVSDYCAHHAHCTVMIMKKPKHKN</sequence>
<dbReference type="Proteomes" id="UP000829196">
    <property type="component" value="Unassembled WGS sequence"/>
</dbReference>
<dbReference type="PANTHER" id="PTHR46553:SF3">
    <property type="entry name" value="ADENINE NUCLEOTIDE ALPHA HYDROLASES-LIKE SUPERFAMILY PROTEIN"/>
    <property type="match status" value="1"/>
</dbReference>